<keyword evidence="1" id="KW-1133">Transmembrane helix</keyword>
<reference evidence="4 5" key="1">
    <citation type="submission" date="2016-11" db="EMBL/GenBank/DDBJ databases">
        <authorList>
            <person name="Jaros S."/>
            <person name="Januszkiewicz K."/>
            <person name="Wedrychowicz H."/>
        </authorList>
    </citation>
    <scope>NUCLEOTIDE SEQUENCE [LARGE SCALE GENOMIC DNA]</scope>
    <source>
        <strain evidence="4 5">DSM 16112</strain>
    </source>
</reference>
<feature type="transmembrane region" description="Helical" evidence="1">
    <location>
        <begin position="20"/>
        <end position="44"/>
    </location>
</feature>
<dbReference type="InterPro" id="IPR025746">
    <property type="entry name" value="PilX_N_dom"/>
</dbReference>
<gene>
    <name evidence="4" type="ORF">SAMN02745117_01834</name>
</gene>
<dbReference type="EMBL" id="FQUZ01000020">
    <property type="protein sequence ID" value="SHF38101.1"/>
    <property type="molecule type" value="Genomic_DNA"/>
</dbReference>
<feature type="domain" description="Type 4 fimbrial biogenesis protein PilX N-terminal" evidence="3">
    <location>
        <begin position="19"/>
        <end position="67"/>
    </location>
</feature>
<proteinExistence type="predicted"/>
<name>A0A1M5B6C6_9BURK</name>
<dbReference type="Proteomes" id="UP000184327">
    <property type="component" value="Unassembled WGS sequence"/>
</dbReference>
<feature type="domain" description="PilX/PilW C-terminal" evidence="2">
    <location>
        <begin position="114"/>
        <end position="211"/>
    </location>
</feature>
<protein>
    <submittedName>
        <fullName evidence="4">Type IV pilus assembly protein PilX</fullName>
    </submittedName>
</protein>
<keyword evidence="1" id="KW-0472">Membrane</keyword>
<dbReference type="AlphaFoldDB" id="A0A1M5B6C6"/>
<keyword evidence="5" id="KW-1185">Reference proteome</keyword>
<dbReference type="STRING" id="1122156.SAMN02745117_01834"/>
<evidence type="ECO:0000259" key="2">
    <source>
        <dbReference type="Pfam" id="PF13681"/>
    </source>
</evidence>
<evidence type="ECO:0000313" key="4">
    <source>
        <dbReference type="EMBL" id="SHF38101.1"/>
    </source>
</evidence>
<dbReference type="Pfam" id="PF13681">
    <property type="entry name" value="PilX"/>
    <property type="match status" value="1"/>
</dbReference>
<organism evidence="4 5">
    <name type="scientific">Lampropedia hyalina DSM 16112</name>
    <dbReference type="NCBI Taxonomy" id="1122156"/>
    <lineage>
        <taxon>Bacteria</taxon>
        <taxon>Pseudomonadati</taxon>
        <taxon>Pseudomonadota</taxon>
        <taxon>Betaproteobacteria</taxon>
        <taxon>Burkholderiales</taxon>
        <taxon>Comamonadaceae</taxon>
        <taxon>Lampropedia</taxon>
    </lineage>
</organism>
<evidence type="ECO:0000313" key="5">
    <source>
        <dbReference type="Proteomes" id="UP000184327"/>
    </source>
</evidence>
<dbReference type="Pfam" id="PF14341">
    <property type="entry name" value="PilX_N"/>
    <property type="match status" value="1"/>
</dbReference>
<evidence type="ECO:0000256" key="1">
    <source>
        <dbReference type="SAM" id="Phobius"/>
    </source>
</evidence>
<dbReference type="InterPro" id="IPR025205">
    <property type="entry name" value="PilX/PilW_C"/>
</dbReference>
<keyword evidence="1" id="KW-0812">Transmembrane</keyword>
<evidence type="ECO:0000259" key="3">
    <source>
        <dbReference type="Pfam" id="PF14341"/>
    </source>
</evidence>
<sequence length="211" mass="22635">MMPVSPRSSPRLPRHSQHGASLIVVLMVLVIVSLLGLAAAQLGIQGERAARNDRDRQIAMQAAEAALTDAEFDIEGTAPTSSGKKNRTALFQRQFHAAFEAGCGTSTADANGTQGLCAQPATDSKPAWLTIDLAQDTTRSVAFGEFTGRSFPANEIGIQPARAPRYIIENIRDYGASADGARGNDRAYRITAVGFGPRDNTYVVLQTIYRK</sequence>
<accession>A0A1M5B6C6</accession>